<proteinExistence type="predicted"/>
<gene>
    <name evidence="1" type="ORF">CSUI_004525</name>
</gene>
<protein>
    <submittedName>
        <fullName evidence="1">Uncharacterized protein</fullName>
    </submittedName>
</protein>
<name>A0A2C6KYG5_9APIC</name>
<comment type="caution">
    <text evidence="1">The sequence shown here is derived from an EMBL/GenBank/DDBJ whole genome shotgun (WGS) entry which is preliminary data.</text>
</comment>
<reference evidence="1 2" key="1">
    <citation type="journal article" date="2017" name="Int. J. Parasitol.">
        <title>The genome of the protozoan parasite Cystoisospora suis and a reverse vaccinology approach to identify vaccine candidates.</title>
        <authorList>
            <person name="Palmieri N."/>
            <person name="Shrestha A."/>
            <person name="Ruttkowski B."/>
            <person name="Beck T."/>
            <person name="Vogl C."/>
            <person name="Tomley F."/>
            <person name="Blake D.P."/>
            <person name="Joachim A."/>
        </authorList>
    </citation>
    <scope>NUCLEOTIDE SEQUENCE [LARGE SCALE GENOMIC DNA]</scope>
    <source>
        <strain evidence="1 2">Wien I</strain>
    </source>
</reference>
<sequence length="74" mass="7940">SRNEGQVRPHSTFESVISPFAGRARAVPRAGIPVLGNFLPPPLPQPDPIYASPVGFRFPQALNATKLTPPLTHS</sequence>
<feature type="non-terminal residue" evidence="1">
    <location>
        <position position="1"/>
    </location>
</feature>
<feature type="non-terminal residue" evidence="1">
    <location>
        <position position="74"/>
    </location>
</feature>
<evidence type="ECO:0000313" key="2">
    <source>
        <dbReference type="Proteomes" id="UP000221165"/>
    </source>
</evidence>
<evidence type="ECO:0000313" key="1">
    <source>
        <dbReference type="EMBL" id="PHJ21629.1"/>
    </source>
</evidence>
<dbReference type="Proteomes" id="UP000221165">
    <property type="component" value="Unassembled WGS sequence"/>
</dbReference>
<dbReference type="AlphaFoldDB" id="A0A2C6KYG5"/>
<dbReference type="EMBL" id="MIGC01002132">
    <property type="protein sequence ID" value="PHJ21629.1"/>
    <property type="molecule type" value="Genomic_DNA"/>
</dbReference>
<dbReference type="RefSeq" id="XP_067923310.1">
    <property type="nucleotide sequence ID" value="XM_068064714.1"/>
</dbReference>
<dbReference type="GeneID" id="94427925"/>
<organism evidence="1 2">
    <name type="scientific">Cystoisospora suis</name>
    <dbReference type="NCBI Taxonomy" id="483139"/>
    <lineage>
        <taxon>Eukaryota</taxon>
        <taxon>Sar</taxon>
        <taxon>Alveolata</taxon>
        <taxon>Apicomplexa</taxon>
        <taxon>Conoidasida</taxon>
        <taxon>Coccidia</taxon>
        <taxon>Eucoccidiorida</taxon>
        <taxon>Eimeriorina</taxon>
        <taxon>Sarcocystidae</taxon>
        <taxon>Cystoisospora</taxon>
    </lineage>
</organism>
<keyword evidence="2" id="KW-1185">Reference proteome</keyword>
<accession>A0A2C6KYG5</accession>
<dbReference type="VEuPathDB" id="ToxoDB:CSUI_004525"/>